<dbReference type="Pfam" id="PF08240">
    <property type="entry name" value="ADH_N"/>
    <property type="match status" value="1"/>
</dbReference>
<organism evidence="4 5">
    <name type="scientific">Apodospora peruviana</name>
    <dbReference type="NCBI Taxonomy" id="516989"/>
    <lineage>
        <taxon>Eukaryota</taxon>
        <taxon>Fungi</taxon>
        <taxon>Dikarya</taxon>
        <taxon>Ascomycota</taxon>
        <taxon>Pezizomycotina</taxon>
        <taxon>Sordariomycetes</taxon>
        <taxon>Sordariomycetidae</taxon>
        <taxon>Sordariales</taxon>
        <taxon>Lasiosphaeriaceae</taxon>
        <taxon>Apodospora</taxon>
    </lineage>
</organism>
<dbReference type="SMART" id="SM00829">
    <property type="entry name" value="PKS_ER"/>
    <property type="match status" value="1"/>
</dbReference>
<dbReference type="SUPFAM" id="SSF50129">
    <property type="entry name" value="GroES-like"/>
    <property type="match status" value="1"/>
</dbReference>
<evidence type="ECO:0000256" key="2">
    <source>
        <dbReference type="ARBA" id="ARBA00023002"/>
    </source>
</evidence>
<dbReference type="Gene3D" id="3.90.180.10">
    <property type="entry name" value="Medium-chain alcohol dehydrogenases, catalytic domain"/>
    <property type="match status" value="1"/>
</dbReference>
<comment type="caution">
    <text evidence="4">The sequence shown here is derived from an EMBL/GenBank/DDBJ whole genome shotgun (WGS) entry which is preliminary data.</text>
</comment>
<dbReference type="Gene3D" id="3.40.50.720">
    <property type="entry name" value="NAD(P)-binding Rossmann-like Domain"/>
    <property type="match status" value="1"/>
</dbReference>
<keyword evidence="2" id="KW-0560">Oxidoreductase</keyword>
<evidence type="ECO:0000313" key="4">
    <source>
        <dbReference type="EMBL" id="KAK3330434.1"/>
    </source>
</evidence>
<proteinExistence type="inferred from homology"/>
<dbReference type="InterPro" id="IPR011032">
    <property type="entry name" value="GroES-like_sf"/>
</dbReference>
<dbReference type="InterPro" id="IPR013154">
    <property type="entry name" value="ADH-like_N"/>
</dbReference>
<protein>
    <submittedName>
        <fullName evidence="4">Chaperonin 10-like protein</fullName>
    </submittedName>
</protein>
<evidence type="ECO:0000313" key="5">
    <source>
        <dbReference type="Proteomes" id="UP001283341"/>
    </source>
</evidence>
<reference evidence="4" key="1">
    <citation type="journal article" date="2023" name="Mol. Phylogenet. Evol.">
        <title>Genome-scale phylogeny and comparative genomics of the fungal order Sordariales.</title>
        <authorList>
            <person name="Hensen N."/>
            <person name="Bonometti L."/>
            <person name="Westerberg I."/>
            <person name="Brannstrom I.O."/>
            <person name="Guillou S."/>
            <person name="Cros-Aarteil S."/>
            <person name="Calhoun S."/>
            <person name="Haridas S."/>
            <person name="Kuo A."/>
            <person name="Mondo S."/>
            <person name="Pangilinan J."/>
            <person name="Riley R."/>
            <person name="LaButti K."/>
            <person name="Andreopoulos B."/>
            <person name="Lipzen A."/>
            <person name="Chen C."/>
            <person name="Yan M."/>
            <person name="Daum C."/>
            <person name="Ng V."/>
            <person name="Clum A."/>
            <person name="Steindorff A."/>
            <person name="Ohm R.A."/>
            <person name="Martin F."/>
            <person name="Silar P."/>
            <person name="Natvig D.O."/>
            <person name="Lalanne C."/>
            <person name="Gautier V."/>
            <person name="Ament-Velasquez S.L."/>
            <person name="Kruys A."/>
            <person name="Hutchinson M.I."/>
            <person name="Powell A.J."/>
            <person name="Barry K."/>
            <person name="Miller A.N."/>
            <person name="Grigoriev I.V."/>
            <person name="Debuchy R."/>
            <person name="Gladieux P."/>
            <person name="Hiltunen Thoren M."/>
            <person name="Johannesson H."/>
        </authorList>
    </citation>
    <scope>NUCLEOTIDE SEQUENCE</scope>
    <source>
        <strain evidence="4">CBS 118394</strain>
    </source>
</reference>
<dbReference type="InterPro" id="IPR020843">
    <property type="entry name" value="ER"/>
</dbReference>
<gene>
    <name evidence="4" type="ORF">B0H66DRAFT_62237</name>
</gene>
<dbReference type="PANTHER" id="PTHR45348">
    <property type="entry name" value="HYPOTHETICAL OXIDOREDUCTASE (EUROFUNG)"/>
    <property type="match status" value="1"/>
</dbReference>
<sequence>MPTTSALPPGVPATHQAVATSGLRAPLQIIDVPTEAPGHGHVLIHVSWTSSSPLELHQADGGLLVQQHPYILGGSFAGTVVSLGPKDPTAPAAPRDRLQPGDQVFGFAFRHDREKGFQTYITTPQRSVSKLPPNLTPQQAVTVSTNLVTAMHTLTTDLGLQLPWPVPGDWSATNKITPTILVWGAASSVGLYALQVLRYWGYNRGVIAVASSRHHEELKRLGAAACADYQTAGVVEKTLGLADDINVDESKQPKIPLILDCIGSRDGSLRPITKIAEPRSKVAIMLPVINTYSSSDKESLPEYEMDVSRVLSGEWKKGVELKGTRTHFYEKNEFFKFHLQPDIIPALLESGAIEPNKQRIIEGTTLLERAQKALDLLRDRAPSGEKLVWRVADDGNIDDTQV</sequence>
<feature type="domain" description="Enoyl reductase (ER)" evidence="3">
    <location>
        <begin position="22"/>
        <end position="388"/>
    </location>
</feature>
<name>A0AAE0ISM6_9PEZI</name>
<dbReference type="PANTHER" id="PTHR45348:SF3">
    <property type="entry name" value="ENOYL REDUCTASE (ER) DOMAIN-CONTAINING PROTEIN"/>
    <property type="match status" value="1"/>
</dbReference>
<dbReference type="CDD" id="cd08249">
    <property type="entry name" value="enoyl_reductase_like"/>
    <property type="match status" value="1"/>
</dbReference>
<keyword evidence="5" id="KW-1185">Reference proteome</keyword>
<dbReference type="Proteomes" id="UP001283341">
    <property type="component" value="Unassembled WGS sequence"/>
</dbReference>
<dbReference type="EMBL" id="JAUEDM010000001">
    <property type="protein sequence ID" value="KAK3330434.1"/>
    <property type="molecule type" value="Genomic_DNA"/>
</dbReference>
<dbReference type="SUPFAM" id="SSF51735">
    <property type="entry name" value="NAD(P)-binding Rossmann-fold domains"/>
    <property type="match status" value="1"/>
</dbReference>
<dbReference type="GO" id="GO:0016651">
    <property type="term" value="F:oxidoreductase activity, acting on NAD(P)H"/>
    <property type="evidence" value="ECO:0007669"/>
    <property type="project" value="InterPro"/>
</dbReference>
<comment type="similarity">
    <text evidence="1">Belongs to the zinc-containing alcohol dehydrogenase family.</text>
</comment>
<dbReference type="InterPro" id="IPR036291">
    <property type="entry name" value="NAD(P)-bd_dom_sf"/>
</dbReference>
<evidence type="ECO:0000256" key="1">
    <source>
        <dbReference type="ARBA" id="ARBA00008072"/>
    </source>
</evidence>
<accession>A0AAE0ISM6</accession>
<evidence type="ECO:0000259" key="3">
    <source>
        <dbReference type="SMART" id="SM00829"/>
    </source>
</evidence>
<dbReference type="InterPro" id="IPR047122">
    <property type="entry name" value="Trans-enoyl_RdTase-like"/>
</dbReference>
<dbReference type="AlphaFoldDB" id="A0AAE0ISM6"/>
<reference evidence="4" key="2">
    <citation type="submission" date="2023-06" db="EMBL/GenBank/DDBJ databases">
        <authorList>
            <consortium name="Lawrence Berkeley National Laboratory"/>
            <person name="Haridas S."/>
            <person name="Hensen N."/>
            <person name="Bonometti L."/>
            <person name="Westerberg I."/>
            <person name="Brannstrom I.O."/>
            <person name="Guillou S."/>
            <person name="Cros-Aarteil S."/>
            <person name="Calhoun S."/>
            <person name="Kuo A."/>
            <person name="Mondo S."/>
            <person name="Pangilinan J."/>
            <person name="Riley R."/>
            <person name="Labutti K."/>
            <person name="Andreopoulos B."/>
            <person name="Lipzen A."/>
            <person name="Chen C."/>
            <person name="Yanf M."/>
            <person name="Daum C."/>
            <person name="Ng V."/>
            <person name="Clum A."/>
            <person name="Steindorff A."/>
            <person name="Ohm R."/>
            <person name="Martin F."/>
            <person name="Silar P."/>
            <person name="Natvig D."/>
            <person name="Lalanne C."/>
            <person name="Gautier V."/>
            <person name="Ament-Velasquez S.L."/>
            <person name="Kruys A."/>
            <person name="Hutchinson M.I."/>
            <person name="Powell A.J."/>
            <person name="Barry K."/>
            <person name="Miller A.N."/>
            <person name="Grigoriev I.V."/>
            <person name="Debuchy R."/>
            <person name="Gladieux P."/>
            <person name="Thoren M.H."/>
            <person name="Johannesson H."/>
        </authorList>
    </citation>
    <scope>NUCLEOTIDE SEQUENCE</scope>
    <source>
        <strain evidence="4">CBS 118394</strain>
    </source>
</reference>